<keyword evidence="3" id="KW-1185">Reference proteome</keyword>
<dbReference type="RefSeq" id="WP_190540978.1">
    <property type="nucleotide sequence ID" value="NZ_CAWPNO010000046.1"/>
</dbReference>
<evidence type="ECO:0000313" key="3">
    <source>
        <dbReference type="Proteomes" id="UP000658514"/>
    </source>
</evidence>
<reference evidence="2 3" key="1">
    <citation type="journal article" date="2020" name="ISME J.">
        <title>Comparative genomics reveals insights into cyanobacterial evolution and habitat adaptation.</title>
        <authorList>
            <person name="Chen M.Y."/>
            <person name="Teng W.K."/>
            <person name="Zhao L."/>
            <person name="Hu C.X."/>
            <person name="Zhou Y.K."/>
            <person name="Han B.P."/>
            <person name="Song L.R."/>
            <person name="Shu W.S."/>
        </authorList>
    </citation>
    <scope>NUCLEOTIDE SEQUENCE [LARGE SCALE GENOMIC DNA]</scope>
    <source>
        <strain evidence="2 3">FACHB-288</strain>
    </source>
</reference>
<name>A0ABR8A8G4_9CYAN</name>
<keyword evidence="1" id="KW-1133">Transmembrane helix</keyword>
<keyword evidence="1" id="KW-0472">Membrane</keyword>
<organism evidence="2 3">
    <name type="scientific">Calothrix parietina FACHB-288</name>
    <dbReference type="NCBI Taxonomy" id="2692896"/>
    <lineage>
        <taxon>Bacteria</taxon>
        <taxon>Bacillati</taxon>
        <taxon>Cyanobacteriota</taxon>
        <taxon>Cyanophyceae</taxon>
        <taxon>Nostocales</taxon>
        <taxon>Calotrichaceae</taxon>
        <taxon>Calothrix</taxon>
    </lineage>
</organism>
<sequence>MTIVPSNHLPQTVISPENLAHQRLAAQRMQDVNLLLQNLANSEEATIKLIIDCLYDIGSVNLINRRLRFRPLNRTIKLIARVSKPVFRVIAWHWFQKNCPQLITDWLETKIAFEDPTNLPQEIAVETSPANPYSQLEVERMNREINYLRQQVRWLAGFCIVALSALGVTVTALTRNPDAPLQSTQQIQSQIHP</sequence>
<keyword evidence="1" id="KW-0812">Transmembrane</keyword>
<feature type="transmembrane region" description="Helical" evidence="1">
    <location>
        <begin position="152"/>
        <end position="173"/>
    </location>
</feature>
<comment type="caution">
    <text evidence="2">The sequence shown here is derived from an EMBL/GenBank/DDBJ whole genome shotgun (WGS) entry which is preliminary data.</text>
</comment>
<dbReference type="Proteomes" id="UP000658514">
    <property type="component" value="Unassembled WGS sequence"/>
</dbReference>
<evidence type="ECO:0000313" key="2">
    <source>
        <dbReference type="EMBL" id="MBD2196119.1"/>
    </source>
</evidence>
<gene>
    <name evidence="2" type="ORF">H6G24_11510</name>
</gene>
<evidence type="ECO:0000256" key="1">
    <source>
        <dbReference type="SAM" id="Phobius"/>
    </source>
</evidence>
<accession>A0ABR8A8G4</accession>
<dbReference type="EMBL" id="JACJQH010000015">
    <property type="protein sequence ID" value="MBD2196119.1"/>
    <property type="molecule type" value="Genomic_DNA"/>
</dbReference>
<proteinExistence type="predicted"/>
<protein>
    <submittedName>
        <fullName evidence="2">Uncharacterized protein</fullName>
    </submittedName>
</protein>